<reference evidence="1 2" key="1">
    <citation type="submission" date="2020-04" db="EMBL/GenBank/DDBJ databases">
        <title>MicrobeNet Type strains.</title>
        <authorList>
            <person name="Nicholson A.C."/>
        </authorList>
    </citation>
    <scope>NUCLEOTIDE SEQUENCE [LARGE SCALE GENOMIC DNA]</scope>
    <source>
        <strain evidence="1 2">DSM 44956</strain>
    </source>
</reference>
<gene>
    <name evidence="1" type="ORF">HGB38_24845</name>
</gene>
<keyword evidence="2" id="KW-1185">Reference proteome</keyword>
<dbReference type="Proteomes" id="UP000540698">
    <property type="component" value="Unassembled WGS sequence"/>
</dbReference>
<evidence type="ECO:0000313" key="1">
    <source>
        <dbReference type="EMBL" id="NKY29420.1"/>
    </source>
</evidence>
<proteinExistence type="predicted"/>
<evidence type="ECO:0000313" key="2">
    <source>
        <dbReference type="Proteomes" id="UP000540698"/>
    </source>
</evidence>
<comment type="caution">
    <text evidence="1">The sequence shown here is derived from an EMBL/GenBank/DDBJ whole genome shotgun (WGS) entry which is preliminary data.</text>
</comment>
<accession>A0A7X6L872</accession>
<dbReference type="RefSeq" id="WP_157114318.1">
    <property type="nucleotide sequence ID" value="NZ_JAAXOS010000012.1"/>
</dbReference>
<dbReference type="AlphaFoldDB" id="A0A7X6L872"/>
<dbReference type="EMBL" id="JAAXOS010000012">
    <property type="protein sequence ID" value="NKY29420.1"/>
    <property type="molecule type" value="Genomic_DNA"/>
</dbReference>
<name>A0A7X6L872_9NOCA</name>
<organism evidence="1 2">
    <name type="scientific">Nocardia gamkensis</name>
    <dbReference type="NCBI Taxonomy" id="352869"/>
    <lineage>
        <taxon>Bacteria</taxon>
        <taxon>Bacillati</taxon>
        <taxon>Actinomycetota</taxon>
        <taxon>Actinomycetes</taxon>
        <taxon>Mycobacteriales</taxon>
        <taxon>Nocardiaceae</taxon>
        <taxon>Nocardia</taxon>
    </lineage>
</organism>
<protein>
    <submittedName>
        <fullName evidence="1">Uncharacterized protein</fullName>
    </submittedName>
</protein>
<sequence length="224" mass="24985">MANPATLLLEQFNRWHRPGNHSATEARQPDADRWHAHRLAVKHLAAIEQLLNEMTERGRNVSVYQATFPVWCAVVFVYPHGWSAGGSARTNEARLDLLEVLAERLDDFVPAVDSDGLDKLGAYAREVRETLAEDDSLPDDLRAHMGRVIDHLEWCVDHYGEAGDFELREATDRLAASVIRAGASTRHKDRWRAAMNNFVWPFTTNVVAAIPGNALAQLVLGVAS</sequence>